<feature type="coiled-coil region" evidence="10">
    <location>
        <begin position="284"/>
        <end position="328"/>
    </location>
</feature>
<evidence type="ECO:0000256" key="6">
    <source>
        <dbReference type="ARBA" id="ARBA00023069"/>
    </source>
</evidence>
<evidence type="ECO:0000256" key="11">
    <source>
        <dbReference type="SAM" id="MobiDB-lite"/>
    </source>
</evidence>
<dbReference type="PANTHER" id="PTHR14845">
    <property type="entry name" value="COILED-COIL DOMAIN-CONTAINING 166"/>
    <property type="match status" value="1"/>
</dbReference>
<keyword evidence="7" id="KW-0206">Cytoskeleton</keyword>
<dbReference type="InterPro" id="IPR032777">
    <property type="entry name" value="DUF4515"/>
</dbReference>
<dbReference type="Pfam" id="PF14988">
    <property type="entry name" value="DUF4515"/>
    <property type="match status" value="1"/>
</dbReference>
<feature type="region of interest" description="Disordered" evidence="11">
    <location>
        <begin position="1"/>
        <end position="47"/>
    </location>
</feature>
<keyword evidence="5 10" id="KW-0175">Coiled coil</keyword>
<feature type="coiled-coil region" evidence="10">
    <location>
        <begin position="119"/>
        <end position="199"/>
    </location>
</feature>
<dbReference type="KEGG" id="pmrn:116939501"/>
<dbReference type="CTD" id="80127"/>
<dbReference type="PANTHER" id="PTHR14845:SF5">
    <property type="entry name" value="BASAL BODY-ORIENTATION FACTOR 1"/>
    <property type="match status" value="1"/>
</dbReference>
<name>A0AAJ7SS65_PETMA</name>
<keyword evidence="6" id="KW-0969">Cilium</keyword>
<sequence length="560" mass="64476">MPKKKVKVKAKGAKQGKKSRAPKAPSSQEHTTRLKNKTGEHKERQMDREMELERACANATLWESRLEATERSRGEYREAARRMAQSNNELFQQLGSVERDSIDVISYMKSQDLEKDRLIKKLQKQIEDNRQEIRDEMKKLIDEAKEQKAEMELRLEQKSSEVNQLQSELRDMHEFRLKRDQMQQELDEITESMNAAGKNHKEALAKMERKFLEDKVRLEEEAGQVVNQLAEQAHTEAIMKLDETTQAVYKENVRLSEALTLHKNDAQTLRKKNEVLVEHNNRLCQEKEERAQLIREKVEEAAQQKEKLRKLQKKVETLEQSLRLMAREFEEERAVARAQWQSESQADRAEVVQLRHATELRAREMNRVKKLARNILDQRSDVEAFFLEALAQVQEEVAASRAHYKRAAQHAYQRKLQGALAGREEYPRVRTFGKLQHSTNSVYRDVEEAEKWNNITAEKVDICDLTWEQKERVLRVLFAKMNGEMSSRKTLKTKMILSAPAGGIPSVKNAQQDSIADAEAHNLTFITQGTSDSSPAGGLSLPAIRTGPSPGLMQAHLAAP</sequence>
<evidence type="ECO:0000259" key="12">
    <source>
        <dbReference type="Pfam" id="PF14988"/>
    </source>
</evidence>
<keyword evidence="4" id="KW-0963">Cytoplasm</keyword>
<dbReference type="AlphaFoldDB" id="A0AAJ7SS65"/>
<evidence type="ECO:0000313" key="14">
    <source>
        <dbReference type="RefSeq" id="XP_032803835.1"/>
    </source>
</evidence>
<protein>
    <recommendedName>
        <fullName evidence="3">Basal body-orientation factor 1</fullName>
    </recommendedName>
    <alternativeName>
        <fullName evidence="9">Coiled-coil domain-containing protein 176</fullName>
    </alternativeName>
</protein>
<reference evidence="14" key="1">
    <citation type="submission" date="2025-08" db="UniProtKB">
        <authorList>
            <consortium name="RefSeq"/>
        </authorList>
    </citation>
    <scope>IDENTIFICATION</scope>
    <source>
        <tissue evidence="14">Sperm</tissue>
    </source>
</reference>
<comment type="subcellular location">
    <subcellularLocation>
        <location evidence="1">Cytoplasm</location>
        <location evidence="1">Cytoskeleton</location>
        <location evidence="1">Cilium basal body</location>
    </subcellularLocation>
</comment>
<evidence type="ECO:0000256" key="4">
    <source>
        <dbReference type="ARBA" id="ARBA00022490"/>
    </source>
</evidence>
<organism evidence="13 14">
    <name type="scientific">Petromyzon marinus</name>
    <name type="common">Sea lamprey</name>
    <dbReference type="NCBI Taxonomy" id="7757"/>
    <lineage>
        <taxon>Eukaryota</taxon>
        <taxon>Metazoa</taxon>
        <taxon>Chordata</taxon>
        <taxon>Craniata</taxon>
        <taxon>Vertebrata</taxon>
        <taxon>Cyclostomata</taxon>
        <taxon>Hyperoartia</taxon>
        <taxon>Petromyzontiformes</taxon>
        <taxon>Petromyzontidae</taxon>
        <taxon>Petromyzon</taxon>
    </lineage>
</organism>
<evidence type="ECO:0000256" key="10">
    <source>
        <dbReference type="SAM" id="Coils"/>
    </source>
</evidence>
<evidence type="ECO:0000256" key="3">
    <source>
        <dbReference type="ARBA" id="ARBA00015392"/>
    </source>
</evidence>
<proteinExistence type="inferred from homology"/>
<evidence type="ECO:0000256" key="7">
    <source>
        <dbReference type="ARBA" id="ARBA00023212"/>
    </source>
</evidence>
<feature type="compositionally biased region" description="Basic residues" evidence="11">
    <location>
        <begin position="1"/>
        <end position="21"/>
    </location>
</feature>
<evidence type="ECO:0000256" key="1">
    <source>
        <dbReference type="ARBA" id="ARBA00004120"/>
    </source>
</evidence>
<gene>
    <name evidence="14" type="primary">BBOF1</name>
</gene>
<accession>A0AAJ7SS65</accession>
<feature type="region of interest" description="Disordered" evidence="11">
    <location>
        <begin position="527"/>
        <end position="560"/>
    </location>
</feature>
<evidence type="ECO:0000256" key="9">
    <source>
        <dbReference type="ARBA" id="ARBA00031573"/>
    </source>
</evidence>
<feature type="domain" description="DUF4515" evidence="12">
    <location>
        <begin position="104"/>
        <end position="288"/>
    </location>
</feature>
<dbReference type="RefSeq" id="XP_032803835.1">
    <property type="nucleotide sequence ID" value="XM_032947944.1"/>
</dbReference>
<evidence type="ECO:0000256" key="5">
    <source>
        <dbReference type="ARBA" id="ARBA00023054"/>
    </source>
</evidence>
<keyword evidence="8" id="KW-0966">Cell projection</keyword>
<comment type="similarity">
    <text evidence="2">Belongs to the BBOF1 family.</text>
</comment>
<evidence type="ECO:0000313" key="13">
    <source>
        <dbReference type="Proteomes" id="UP001318040"/>
    </source>
</evidence>
<evidence type="ECO:0000256" key="2">
    <source>
        <dbReference type="ARBA" id="ARBA00007508"/>
    </source>
</evidence>
<evidence type="ECO:0000256" key="8">
    <source>
        <dbReference type="ARBA" id="ARBA00023273"/>
    </source>
</evidence>
<keyword evidence="13" id="KW-1185">Reference proteome</keyword>
<dbReference type="Proteomes" id="UP001318040">
    <property type="component" value="Chromosome 6"/>
</dbReference>
<feature type="compositionally biased region" description="Basic and acidic residues" evidence="11">
    <location>
        <begin position="37"/>
        <end position="47"/>
    </location>
</feature>